<dbReference type="EC" id="1.2.4.1" evidence="3"/>
<keyword evidence="4" id="KW-0597">Phosphoprotein</keyword>
<dbReference type="Pfam" id="PF00676">
    <property type="entry name" value="E1_dh"/>
    <property type="match status" value="1"/>
</dbReference>
<sequence length="381" mass="42923">MSQTKNEATFNTHAYKVHKLEDFPAAEAVVTREEALRYYTQMKTARTMEGEIDKLYREKRARGFCHEYSGQEACATGIVAVKDENDAVITSYRCHPWAYLMGSSVPQILCELTGHIQGVVHGKGGSMHMFDPHFYGGNGIVGAQESLGVGIAMAFKYREEQNVSFTLFGDGAANQGQLYEVANMAELWKLPVVFVCENNGYAMFTSVEHHSSTRQFYNRFSFLPGLWVDGMDLISVREAMRFARQHALSGKGPIFVELATYRYMGHTASDPGIRYRPLHEVDEVRRAKDPISHFREKILGSNLVTPEELTKIDEEIVAEIAKAGKISREYDPLPKEALYADVYKNTEPQLVRGATIDESVKQPCLYTKDILEKIGHVKLES</sequence>
<keyword evidence="6" id="KW-0560">Oxidoreductase</keyword>
<evidence type="ECO:0000256" key="7">
    <source>
        <dbReference type="ARBA" id="ARBA00023052"/>
    </source>
</evidence>
<evidence type="ECO:0000256" key="2">
    <source>
        <dbReference type="ARBA" id="ARBA00004305"/>
    </source>
</evidence>
<proteinExistence type="predicted"/>
<reference evidence="9" key="1">
    <citation type="submission" date="2022-01" db="EMBL/GenBank/DDBJ databases">
        <title>Genome Sequence Resource for Two Populations of Ditylenchus destructor, the Migratory Endoparasitic Phytonematode.</title>
        <authorList>
            <person name="Zhang H."/>
            <person name="Lin R."/>
            <person name="Xie B."/>
        </authorList>
    </citation>
    <scope>NUCLEOTIDE SEQUENCE</scope>
    <source>
        <strain evidence="9">BazhouSP</strain>
    </source>
</reference>
<protein>
    <recommendedName>
        <fullName evidence="3">pyruvate dehydrogenase (acetyl-transferring)</fullName>
        <ecNumber evidence="3">1.2.4.1</ecNumber>
    </recommendedName>
</protein>
<evidence type="ECO:0000256" key="6">
    <source>
        <dbReference type="ARBA" id="ARBA00023002"/>
    </source>
</evidence>
<name>A0AAD4R0H1_9BILA</name>
<dbReference type="PANTHER" id="PTHR11516">
    <property type="entry name" value="PYRUVATE DEHYDROGENASE E1 COMPONENT, ALPHA SUBUNIT BACTERIAL AND ORGANELLAR"/>
    <property type="match status" value="1"/>
</dbReference>
<dbReference type="PANTHER" id="PTHR11516:SF60">
    <property type="entry name" value="PYRUVATE DEHYDROGENASE E1 COMPONENT SUBUNIT ALPHA"/>
    <property type="match status" value="1"/>
</dbReference>
<comment type="cofactor">
    <cofactor evidence="1">
        <name>thiamine diphosphate</name>
        <dbReference type="ChEBI" id="CHEBI:58937"/>
    </cofactor>
</comment>
<gene>
    <name evidence="9" type="ORF">DdX_12408</name>
</gene>
<dbReference type="AlphaFoldDB" id="A0AAD4R0H1"/>
<evidence type="ECO:0000256" key="4">
    <source>
        <dbReference type="ARBA" id="ARBA00022553"/>
    </source>
</evidence>
<comment type="subcellular location">
    <subcellularLocation>
        <location evidence="2">Mitochondrion matrix</location>
    </subcellularLocation>
</comment>
<dbReference type="GO" id="GO:0006086">
    <property type="term" value="P:pyruvate decarboxylation to acetyl-CoA"/>
    <property type="evidence" value="ECO:0007669"/>
    <property type="project" value="TreeGrafter"/>
</dbReference>
<keyword evidence="7" id="KW-0786">Thiamine pyrophosphate</keyword>
<evidence type="ECO:0000313" key="9">
    <source>
        <dbReference type="EMBL" id="KAI1707571.1"/>
    </source>
</evidence>
<organism evidence="9 10">
    <name type="scientific">Ditylenchus destructor</name>
    <dbReference type="NCBI Taxonomy" id="166010"/>
    <lineage>
        <taxon>Eukaryota</taxon>
        <taxon>Metazoa</taxon>
        <taxon>Ecdysozoa</taxon>
        <taxon>Nematoda</taxon>
        <taxon>Chromadorea</taxon>
        <taxon>Rhabditida</taxon>
        <taxon>Tylenchina</taxon>
        <taxon>Tylenchomorpha</taxon>
        <taxon>Sphaerularioidea</taxon>
        <taxon>Anguinidae</taxon>
        <taxon>Anguininae</taxon>
        <taxon>Ditylenchus</taxon>
    </lineage>
</organism>
<comment type="caution">
    <text evidence="9">The sequence shown here is derived from an EMBL/GenBank/DDBJ whole genome shotgun (WGS) entry which is preliminary data.</text>
</comment>
<accession>A0AAD4R0H1</accession>
<keyword evidence="5" id="KW-0809">Transit peptide</keyword>
<dbReference type="GO" id="GO:0004739">
    <property type="term" value="F:pyruvate dehydrogenase (acetyl-transferring) activity"/>
    <property type="evidence" value="ECO:0007669"/>
    <property type="project" value="UniProtKB-EC"/>
</dbReference>
<evidence type="ECO:0000256" key="1">
    <source>
        <dbReference type="ARBA" id="ARBA00001964"/>
    </source>
</evidence>
<dbReference type="EMBL" id="JAKKPZ010000040">
    <property type="protein sequence ID" value="KAI1707571.1"/>
    <property type="molecule type" value="Genomic_DNA"/>
</dbReference>
<dbReference type="FunFam" id="3.40.50.970:FF:000013">
    <property type="entry name" value="Pyruvate dehydrogenase E1 component subunit alpha"/>
    <property type="match status" value="1"/>
</dbReference>
<evidence type="ECO:0000256" key="3">
    <source>
        <dbReference type="ARBA" id="ARBA00012281"/>
    </source>
</evidence>
<dbReference type="Gene3D" id="3.40.50.970">
    <property type="match status" value="1"/>
</dbReference>
<keyword evidence="10" id="KW-1185">Reference proteome</keyword>
<feature type="domain" description="Dehydrogenase E1 component" evidence="8">
    <location>
        <begin position="41"/>
        <end position="331"/>
    </location>
</feature>
<dbReference type="InterPro" id="IPR050642">
    <property type="entry name" value="PDH_E1_Alpha_Subunit"/>
</dbReference>
<evidence type="ECO:0000313" key="10">
    <source>
        <dbReference type="Proteomes" id="UP001201812"/>
    </source>
</evidence>
<dbReference type="InterPro" id="IPR029061">
    <property type="entry name" value="THDP-binding"/>
</dbReference>
<dbReference type="InterPro" id="IPR001017">
    <property type="entry name" value="DH_E1"/>
</dbReference>
<dbReference type="Proteomes" id="UP001201812">
    <property type="component" value="Unassembled WGS sequence"/>
</dbReference>
<dbReference type="CDD" id="cd02000">
    <property type="entry name" value="TPP_E1_PDC_ADC_BCADC"/>
    <property type="match status" value="1"/>
</dbReference>
<evidence type="ECO:0000259" key="8">
    <source>
        <dbReference type="Pfam" id="PF00676"/>
    </source>
</evidence>
<dbReference type="SUPFAM" id="SSF52518">
    <property type="entry name" value="Thiamin diphosphate-binding fold (THDP-binding)"/>
    <property type="match status" value="1"/>
</dbReference>
<evidence type="ECO:0000256" key="5">
    <source>
        <dbReference type="ARBA" id="ARBA00022946"/>
    </source>
</evidence>
<dbReference type="GO" id="GO:0005759">
    <property type="term" value="C:mitochondrial matrix"/>
    <property type="evidence" value="ECO:0007669"/>
    <property type="project" value="UniProtKB-SubCell"/>
</dbReference>